<dbReference type="InterPro" id="IPR010441">
    <property type="entry name" value="CH_2"/>
</dbReference>
<feature type="compositionally biased region" description="Polar residues" evidence="1">
    <location>
        <begin position="226"/>
        <end position="244"/>
    </location>
</feature>
<dbReference type="PANTHER" id="PTHR12509">
    <property type="entry name" value="SPERMATOGENESIS-ASSOCIATED 4-RELATED"/>
    <property type="match status" value="1"/>
</dbReference>
<dbReference type="Gene3D" id="1.10.418.10">
    <property type="entry name" value="Calponin-like domain"/>
    <property type="match status" value="1"/>
</dbReference>
<dbReference type="InterPro" id="IPR036872">
    <property type="entry name" value="CH_dom_sf"/>
</dbReference>
<evidence type="ECO:0000313" key="4">
    <source>
        <dbReference type="Proteomes" id="UP000663870"/>
    </source>
</evidence>
<dbReference type="Pfam" id="PF06294">
    <property type="entry name" value="CH_2"/>
    <property type="match status" value="1"/>
</dbReference>
<dbReference type="GO" id="GO:0008017">
    <property type="term" value="F:microtubule binding"/>
    <property type="evidence" value="ECO:0007669"/>
    <property type="project" value="TreeGrafter"/>
</dbReference>
<keyword evidence="4" id="KW-1185">Reference proteome</keyword>
<evidence type="ECO:0000259" key="2">
    <source>
        <dbReference type="PROSITE" id="PS50021"/>
    </source>
</evidence>
<dbReference type="InterPro" id="IPR001715">
    <property type="entry name" value="CH_dom"/>
</dbReference>
<dbReference type="EMBL" id="CAJNOL010000372">
    <property type="protein sequence ID" value="CAF1034007.1"/>
    <property type="molecule type" value="Genomic_DNA"/>
</dbReference>
<evidence type="ECO:0000256" key="1">
    <source>
        <dbReference type="SAM" id="MobiDB-lite"/>
    </source>
</evidence>
<dbReference type="AlphaFoldDB" id="A0A814JCB2"/>
<feature type="region of interest" description="Disordered" evidence="1">
    <location>
        <begin position="226"/>
        <end position="264"/>
    </location>
</feature>
<reference evidence="3" key="1">
    <citation type="submission" date="2021-02" db="EMBL/GenBank/DDBJ databases">
        <authorList>
            <person name="Nowell W R."/>
        </authorList>
    </citation>
    <scope>NUCLEOTIDE SEQUENCE</scope>
</reference>
<feature type="domain" description="Calponin-homology (CH)" evidence="2">
    <location>
        <begin position="3"/>
        <end position="110"/>
    </location>
</feature>
<evidence type="ECO:0000313" key="3">
    <source>
        <dbReference type="EMBL" id="CAF1034007.1"/>
    </source>
</evidence>
<dbReference type="Proteomes" id="UP000663870">
    <property type="component" value="Unassembled WGS sequence"/>
</dbReference>
<dbReference type="GO" id="GO:0005930">
    <property type="term" value="C:axoneme"/>
    <property type="evidence" value="ECO:0007669"/>
    <property type="project" value="TreeGrafter"/>
</dbReference>
<comment type="caution">
    <text evidence="3">The sequence shown here is derived from an EMBL/GenBank/DDBJ whole genome shotgun (WGS) entry which is preliminary data.</text>
</comment>
<dbReference type="SUPFAM" id="SSF47576">
    <property type="entry name" value="Calponin-homology domain, CH-domain"/>
    <property type="match status" value="1"/>
</dbReference>
<organism evidence="3 4">
    <name type="scientific">Rotaria sordida</name>
    <dbReference type="NCBI Taxonomy" id="392033"/>
    <lineage>
        <taxon>Eukaryota</taxon>
        <taxon>Metazoa</taxon>
        <taxon>Spiralia</taxon>
        <taxon>Gnathifera</taxon>
        <taxon>Rotifera</taxon>
        <taxon>Eurotatoria</taxon>
        <taxon>Bdelloidea</taxon>
        <taxon>Philodinida</taxon>
        <taxon>Philodinidae</taxon>
        <taxon>Rotaria</taxon>
    </lineage>
</organism>
<dbReference type="InterPro" id="IPR052111">
    <property type="entry name" value="Spermatogenesis_Ciliary_MAP"/>
</dbReference>
<protein>
    <recommendedName>
        <fullName evidence="2">Calponin-homology (CH) domain-containing protein</fullName>
    </recommendedName>
</protein>
<name>A0A814JCB2_9BILA</name>
<dbReference type="PANTHER" id="PTHR12509:SF8">
    <property type="entry name" value="SPERMATOGENESIS-ASSOCIATED PROTEIN 4"/>
    <property type="match status" value="1"/>
</dbReference>
<proteinExistence type="predicted"/>
<gene>
    <name evidence="3" type="ORF">JXQ802_LOCUS15793</name>
</gene>
<sequence>MVARTAREILRWLEGLYLTYPVIIPKWDLSNGYTYAEILHAYFPKDINMFAFINGRSLNARLLNWTLIKQFIAKKNLPISIQLIDATLHGKDGGAEGLLEQTYQLLTNKKPFIDSPYERDESFSDHPYQQNLSYYEQAHASKSIKNNLKISELFTDPSYAYQAKRSQAILDQARADRQAMRTANPRRFRVKPTLAERCLRQPLQPDSNAQDWYLKSFDLRSRSVTSITNKSSSVKHQSRHTSANVPKRRSPSQQRSDQEQIEANEDNALYKEIILRQHAVPLGDLLQPIES</sequence>
<dbReference type="PROSITE" id="PS50021">
    <property type="entry name" value="CH"/>
    <property type="match status" value="1"/>
</dbReference>
<accession>A0A814JCB2</accession>
<dbReference type="GO" id="GO:0051493">
    <property type="term" value="P:regulation of cytoskeleton organization"/>
    <property type="evidence" value="ECO:0007669"/>
    <property type="project" value="TreeGrafter"/>
</dbReference>